<evidence type="ECO:0000313" key="3">
    <source>
        <dbReference type="Proteomes" id="UP000070612"/>
    </source>
</evidence>
<reference evidence="1 3" key="1">
    <citation type="submission" date="2015-07" db="EMBL/GenBank/DDBJ databases">
        <title>A draft genome sequence of Mycobacterium wolinskyi.</title>
        <authorList>
            <person name="de Man T.J."/>
            <person name="Perry K.A."/>
            <person name="Coulliette A.D."/>
            <person name="Jensen B."/>
            <person name="Toney N.C."/>
            <person name="Limbago B.M."/>
            <person name="Noble-Wang J."/>
        </authorList>
    </citation>
    <scope>NUCLEOTIDE SEQUENCE [LARGE SCALE GENOMIC DNA]</scope>
    <source>
        <strain evidence="1 3">CDC_01</strain>
    </source>
</reference>
<organism evidence="1 3">
    <name type="scientific">Mycolicibacterium wolinskyi</name>
    <dbReference type="NCBI Taxonomy" id="59750"/>
    <lineage>
        <taxon>Bacteria</taxon>
        <taxon>Bacillati</taxon>
        <taxon>Actinomycetota</taxon>
        <taxon>Actinomycetes</taxon>
        <taxon>Mycobacteriales</taxon>
        <taxon>Mycobacteriaceae</taxon>
        <taxon>Mycolicibacterium</taxon>
    </lineage>
</organism>
<dbReference type="Proteomes" id="UP000193964">
    <property type="component" value="Unassembled WGS sequence"/>
</dbReference>
<keyword evidence="1" id="KW-0808">Transferase</keyword>
<dbReference type="InterPro" id="IPR017437">
    <property type="entry name" value="ATP-NAD_kinase_PpnK-typ_C"/>
</dbReference>
<accession>A0A132PKS9</accession>
<keyword evidence="3" id="KW-1185">Reference proteome</keyword>
<sequence length="297" mass="32195">MTLPPRVVLVHRRTELDDALARHGTHGQAAFFLSTRGRSIDELETRHSRNQSALATVAAAIPADWRRGRVERADLSRFLFEPGDIVVVVGQDGLVANVAKYLDGQPVIGVNPEPDRNAGVLVPHTPESAGPLMRAAVHEGANVELRTMVQAATDDGQRLLAVNEIFVGHASHQTARYRLGLPDGRAERQASSGLIVSTGTGATGWCRSVWQARRSDVVLPQPAEPRLAWFVREAWPSPATGTGLVEGELIAAELTVDVESDRLVAFGDGIESDTLTLSWGQRVSVRVAEQRLRLVHS</sequence>
<protein>
    <submittedName>
        <fullName evidence="1">Inorganic polyphosphate kinase</fullName>
    </submittedName>
</protein>
<dbReference type="Gene3D" id="3.40.50.10330">
    <property type="entry name" value="Probable inorganic polyphosphate/atp-NAD kinase, domain 1"/>
    <property type="match status" value="1"/>
</dbReference>
<dbReference type="InterPro" id="IPR016064">
    <property type="entry name" value="NAD/diacylglycerol_kinase_sf"/>
</dbReference>
<evidence type="ECO:0000313" key="1">
    <source>
        <dbReference type="EMBL" id="KWX22948.1"/>
    </source>
</evidence>
<dbReference type="GO" id="GO:0003951">
    <property type="term" value="F:NAD+ kinase activity"/>
    <property type="evidence" value="ECO:0007669"/>
    <property type="project" value="InterPro"/>
</dbReference>
<keyword evidence="1" id="KW-0418">Kinase</keyword>
<dbReference type="EMBL" id="LGTW01000010">
    <property type="protein sequence ID" value="KWX22948.1"/>
    <property type="molecule type" value="Genomic_DNA"/>
</dbReference>
<dbReference type="PANTHER" id="PTHR13158:SF5">
    <property type="entry name" value="NAD KINASE 2, MITOCHONDRIAL"/>
    <property type="match status" value="1"/>
</dbReference>
<dbReference type="Gene3D" id="2.60.200.30">
    <property type="entry name" value="Probable inorganic polyphosphate/atp-NAD kinase, domain 2"/>
    <property type="match status" value="1"/>
</dbReference>
<dbReference type="AlphaFoldDB" id="A0A132PKS9"/>
<proteinExistence type="predicted"/>
<gene>
    <name evidence="1" type="ORF">AFM11_16335</name>
    <name evidence="2" type="ORF">AWC31_19985</name>
</gene>
<dbReference type="PATRIC" id="fig|59750.3.peg.615"/>
<dbReference type="EMBL" id="LQQA01000010">
    <property type="protein sequence ID" value="ORX16341.1"/>
    <property type="molecule type" value="Genomic_DNA"/>
</dbReference>
<dbReference type="SUPFAM" id="SSF111331">
    <property type="entry name" value="NAD kinase/diacylglycerol kinase-like"/>
    <property type="match status" value="1"/>
</dbReference>
<comment type="caution">
    <text evidence="1">The sequence shown here is derived from an EMBL/GenBank/DDBJ whole genome shotgun (WGS) entry which is preliminary data.</text>
</comment>
<dbReference type="OrthoDB" id="1889537at2"/>
<dbReference type="Proteomes" id="UP000070612">
    <property type="component" value="Unassembled WGS sequence"/>
</dbReference>
<dbReference type="STRING" id="59750.AWC31_19985"/>
<dbReference type="InterPro" id="IPR017438">
    <property type="entry name" value="ATP-NAD_kinase_N"/>
</dbReference>
<evidence type="ECO:0000313" key="2">
    <source>
        <dbReference type="EMBL" id="ORX16341.1"/>
    </source>
</evidence>
<reference evidence="2" key="2">
    <citation type="submission" date="2016-01" db="EMBL/GenBank/DDBJ databases">
        <title>The new phylogeny of the genus Mycobacterium.</title>
        <authorList>
            <person name="Tarcisio F."/>
            <person name="Conor M."/>
            <person name="Antonella G."/>
            <person name="Elisabetta G."/>
            <person name="Giulia F.S."/>
            <person name="Sara T."/>
            <person name="Anna F."/>
            <person name="Clotilde B."/>
            <person name="Roberto B."/>
            <person name="Veronica D.S."/>
            <person name="Fabio R."/>
            <person name="Monica P."/>
            <person name="Olivier J."/>
            <person name="Enrico T."/>
            <person name="Nicola S."/>
        </authorList>
    </citation>
    <scope>NUCLEOTIDE SEQUENCE [LARGE SCALE GENOMIC DNA]</scope>
    <source>
        <strain evidence="2">ATCC 700010</strain>
    </source>
</reference>
<dbReference type="PANTHER" id="PTHR13158">
    <property type="match status" value="1"/>
</dbReference>
<dbReference type="RefSeq" id="WP_067850588.1">
    <property type="nucleotide sequence ID" value="NZ_JACKUA010000021.1"/>
</dbReference>
<dbReference type="GO" id="GO:0019674">
    <property type="term" value="P:NAD+ metabolic process"/>
    <property type="evidence" value="ECO:0007669"/>
    <property type="project" value="InterPro"/>
</dbReference>
<name>A0A132PKS9_9MYCO</name>